<accession>A0A9D9N451</accession>
<dbReference type="EMBL" id="JADIMG010000044">
    <property type="protein sequence ID" value="MBO8459515.1"/>
    <property type="molecule type" value="Genomic_DNA"/>
</dbReference>
<comment type="caution">
    <text evidence="2">The sequence shown here is derived from an EMBL/GenBank/DDBJ whole genome shotgun (WGS) entry which is preliminary data.</text>
</comment>
<reference evidence="2" key="1">
    <citation type="submission" date="2020-10" db="EMBL/GenBank/DDBJ databases">
        <authorList>
            <person name="Gilroy R."/>
        </authorList>
    </citation>
    <scope>NUCLEOTIDE SEQUENCE</scope>
    <source>
        <strain evidence="2">G3-3990</strain>
    </source>
</reference>
<feature type="region of interest" description="Disordered" evidence="1">
    <location>
        <begin position="191"/>
        <end position="211"/>
    </location>
</feature>
<gene>
    <name evidence="2" type="ORF">IAA73_04180</name>
</gene>
<dbReference type="AlphaFoldDB" id="A0A9D9N451"/>
<feature type="compositionally biased region" description="Polar residues" evidence="1">
    <location>
        <begin position="126"/>
        <end position="136"/>
    </location>
</feature>
<evidence type="ECO:0000313" key="3">
    <source>
        <dbReference type="Proteomes" id="UP000823641"/>
    </source>
</evidence>
<organism evidence="2 3">
    <name type="scientific">Candidatus Gallipaludibacter merdavium</name>
    <dbReference type="NCBI Taxonomy" id="2840839"/>
    <lineage>
        <taxon>Bacteria</taxon>
        <taxon>Pseudomonadati</taxon>
        <taxon>Bacteroidota</taxon>
        <taxon>Bacteroidia</taxon>
        <taxon>Bacteroidales</taxon>
        <taxon>Candidatus Gallipaludibacter</taxon>
    </lineage>
</organism>
<feature type="compositionally biased region" description="Basic and acidic residues" evidence="1">
    <location>
        <begin position="193"/>
        <end position="211"/>
    </location>
</feature>
<sequence>MSKELIVTLLRKDIAELSQLTDGFEQLEIFPPVLLRLAESKAIAVLENIKALSELPAKVEVPVVEEKQVVFEPVVTILPEKKPEEHNEAKSDIAEQAGSSEKEEKVMTETASCKEEKPMEEVEAETPQNIVIPQVENNEVAEKSADIALESPISDISAPSSGNDKEDDKIEEKTETVSVNPIEPLVVAEETAEPEKEMVECRVGETETEGAKEEVKVSTAMSDASKESFTRNDSITNKKIDDIKQAISLGDRFLFQRELFSNNGELMTKTIGYLNGLTTMDEALQYVNKKFNWDSENPTVERFLQILNRRYL</sequence>
<evidence type="ECO:0000313" key="2">
    <source>
        <dbReference type="EMBL" id="MBO8459515.1"/>
    </source>
</evidence>
<proteinExistence type="predicted"/>
<evidence type="ECO:0000256" key="1">
    <source>
        <dbReference type="SAM" id="MobiDB-lite"/>
    </source>
</evidence>
<dbReference type="Proteomes" id="UP000823641">
    <property type="component" value="Unassembled WGS sequence"/>
</dbReference>
<feature type="region of interest" description="Disordered" evidence="1">
    <location>
        <begin position="82"/>
        <end position="136"/>
    </location>
</feature>
<name>A0A9D9N451_9BACT</name>
<feature type="compositionally biased region" description="Basic and acidic residues" evidence="1">
    <location>
        <begin position="163"/>
        <end position="175"/>
    </location>
</feature>
<feature type="compositionally biased region" description="Basic and acidic residues" evidence="1">
    <location>
        <begin position="100"/>
        <end position="120"/>
    </location>
</feature>
<feature type="region of interest" description="Disordered" evidence="1">
    <location>
        <begin position="148"/>
        <end position="175"/>
    </location>
</feature>
<reference evidence="2" key="2">
    <citation type="journal article" date="2021" name="PeerJ">
        <title>Extensive microbial diversity within the chicken gut microbiome revealed by metagenomics and culture.</title>
        <authorList>
            <person name="Gilroy R."/>
            <person name="Ravi A."/>
            <person name="Getino M."/>
            <person name="Pursley I."/>
            <person name="Horton D.L."/>
            <person name="Alikhan N.F."/>
            <person name="Baker D."/>
            <person name="Gharbi K."/>
            <person name="Hall N."/>
            <person name="Watson M."/>
            <person name="Adriaenssens E.M."/>
            <person name="Foster-Nyarko E."/>
            <person name="Jarju S."/>
            <person name="Secka A."/>
            <person name="Antonio M."/>
            <person name="Oren A."/>
            <person name="Chaudhuri R.R."/>
            <person name="La Ragione R."/>
            <person name="Hildebrand F."/>
            <person name="Pallen M.J."/>
        </authorList>
    </citation>
    <scope>NUCLEOTIDE SEQUENCE</scope>
    <source>
        <strain evidence="2">G3-3990</strain>
    </source>
</reference>
<protein>
    <submittedName>
        <fullName evidence="2">Uncharacterized protein</fullName>
    </submittedName>
</protein>
<feature type="compositionally biased region" description="Basic and acidic residues" evidence="1">
    <location>
        <begin position="82"/>
        <end position="93"/>
    </location>
</feature>